<dbReference type="GO" id="GO:0004421">
    <property type="term" value="F:hydroxymethylglutaryl-CoA synthase activity"/>
    <property type="evidence" value="ECO:0007669"/>
    <property type="project" value="InterPro"/>
</dbReference>
<keyword evidence="5" id="KW-1185">Reference proteome</keyword>
<keyword evidence="1" id="KW-0153">Cholesterol metabolism</keyword>
<evidence type="ECO:0000259" key="3">
    <source>
        <dbReference type="Pfam" id="PF08540"/>
    </source>
</evidence>
<name>A0A7J8J0L4_MOLMO</name>
<sequence>MIFPSPYCKLVQKSSAQMMLNDFPNDQNRDKNSIYSGLEAFGGVDFEETYFERDVEKPFMKACSELFNQETKASLLVSNQHRNMYTASVFGPFASVLAQNSPQQWAERGTGLSPYGSGLAATLHLMSHNMLLQGLFSVKHQRVYVILNQGSTQDLCDTSCLC</sequence>
<dbReference type="GO" id="GO:0010142">
    <property type="term" value="P:farnesyl diphosphate biosynthetic process, mevalonate pathway"/>
    <property type="evidence" value="ECO:0007669"/>
    <property type="project" value="InterPro"/>
</dbReference>
<dbReference type="GO" id="GO:0008203">
    <property type="term" value="P:cholesterol metabolic process"/>
    <property type="evidence" value="ECO:0007669"/>
    <property type="project" value="UniProtKB-KW"/>
</dbReference>
<dbReference type="Pfam" id="PF08540">
    <property type="entry name" value="HMG_CoA_synt_C"/>
    <property type="match status" value="1"/>
</dbReference>
<dbReference type="AlphaFoldDB" id="A0A7J8J0L4"/>
<feature type="domain" description="Hydroxymethylglutaryl-coenzyme A synthase C-terminal" evidence="3">
    <location>
        <begin position="1"/>
        <end position="124"/>
    </location>
</feature>
<gene>
    <name evidence="4" type="ORF">HJG59_010277</name>
</gene>
<reference evidence="4 5" key="1">
    <citation type="journal article" date="2020" name="Nature">
        <title>Six reference-quality genomes reveal evolution of bat adaptations.</title>
        <authorList>
            <person name="Jebb D."/>
            <person name="Huang Z."/>
            <person name="Pippel M."/>
            <person name="Hughes G.M."/>
            <person name="Lavrichenko K."/>
            <person name="Devanna P."/>
            <person name="Winkler S."/>
            <person name="Jermiin L.S."/>
            <person name="Skirmuntt E.C."/>
            <person name="Katzourakis A."/>
            <person name="Burkitt-Gray L."/>
            <person name="Ray D.A."/>
            <person name="Sullivan K.A.M."/>
            <person name="Roscito J.G."/>
            <person name="Kirilenko B.M."/>
            <person name="Davalos L.M."/>
            <person name="Corthals A.P."/>
            <person name="Power M.L."/>
            <person name="Jones G."/>
            <person name="Ransome R.D."/>
            <person name="Dechmann D.K.N."/>
            <person name="Locatelli A.G."/>
            <person name="Puechmaille S.J."/>
            <person name="Fedrigo O."/>
            <person name="Jarvis E.D."/>
            <person name="Hiller M."/>
            <person name="Vernes S.C."/>
            <person name="Myers E.W."/>
            <person name="Teeling E.C."/>
        </authorList>
    </citation>
    <scope>NUCLEOTIDE SEQUENCE [LARGE SCALE GENOMIC DNA]</scope>
    <source>
        <strain evidence="4">MMolMol1</strain>
        <tissue evidence="4">Muscle</tissue>
    </source>
</reference>
<dbReference type="PANTHER" id="PTHR43323">
    <property type="entry name" value="3-HYDROXY-3-METHYLGLUTARYL COENZYME A SYNTHASE"/>
    <property type="match status" value="1"/>
</dbReference>
<dbReference type="SUPFAM" id="SSF53901">
    <property type="entry name" value="Thiolase-like"/>
    <property type="match status" value="1"/>
</dbReference>
<evidence type="ECO:0000313" key="4">
    <source>
        <dbReference type="EMBL" id="KAF6489875.1"/>
    </source>
</evidence>
<dbReference type="InParanoid" id="A0A7J8J0L4"/>
<dbReference type="Proteomes" id="UP000550707">
    <property type="component" value="Unassembled WGS sequence"/>
</dbReference>
<keyword evidence="2" id="KW-0808">Transferase</keyword>
<dbReference type="Gene3D" id="3.40.47.10">
    <property type="match status" value="1"/>
</dbReference>
<organism evidence="4 5">
    <name type="scientific">Molossus molossus</name>
    <name type="common">Pallas' mastiff bat</name>
    <name type="synonym">Vespertilio molossus</name>
    <dbReference type="NCBI Taxonomy" id="27622"/>
    <lineage>
        <taxon>Eukaryota</taxon>
        <taxon>Metazoa</taxon>
        <taxon>Chordata</taxon>
        <taxon>Craniata</taxon>
        <taxon>Vertebrata</taxon>
        <taxon>Euteleostomi</taxon>
        <taxon>Mammalia</taxon>
        <taxon>Eutheria</taxon>
        <taxon>Laurasiatheria</taxon>
        <taxon>Chiroptera</taxon>
        <taxon>Yangochiroptera</taxon>
        <taxon>Molossidae</taxon>
        <taxon>Molossus</taxon>
    </lineage>
</organism>
<evidence type="ECO:0000313" key="5">
    <source>
        <dbReference type="Proteomes" id="UP000550707"/>
    </source>
</evidence>
<dbReference type="GO" id="GO:0006084">
    <property type="term" value="P:acetyl-CoA metabolic process"/>
    <property type="evidence" value="ECO:0007669"/>
    <property type="project" value="InterPro"/>
</dbReference>
<keyword evidence="1" id="KW-1207">Sterol metabolism</keyword>
<dbReference type="InterPro" id="IPR013746">
    <property type="entry name" value="HMG_CoA_synt_C_dom"/>
</dbReference>
<dbReference type="PANTHER" id="PTHR43323:SF4">
    <property type="entry name" value="HYDROXYMETHYLGLUTARYL-COA SYNTHASE, CYTOPLASMIC"/>
    <property type="match status" value="1"/>
</dbReference>
<evidence type="ECO:0000256" key="2">
    <source>
        <dbReference type="ARBA" id="ARBA00022679"/>
    </source>
</evidence>
<dbReference type="EMBL" id="JACASF010000003">
    <property type="protein sequence ID" value="KAF6489875.1"/>
    <property type="molecule type" value="Genomic_DNA"/>
</dbReference>
<keyword evidence="1" id="KW-0753">Steroid metabolism</keyword>
<proteinExistence type="predicted"/>
<accession>A0A7J8J0L4</accession>
<keyword evidence="1" id="KW-0443">Lipid metabolism</keyword>
<evidence type="ECO:0000256" key="1">
    <source>
        <dbReference type="ARBA" id="ARBA00022548"/>
    </source>
</evidence>
<dbReference type="InterPro" id="IPR016039">
    <property type="entry name" value="Thiolase-like"/>
</dbReference>
<protein>
    <recommendedName>
        <fullName evidence="3">Hydroxymethylglutaryl-coenzyme A synthase C-terminal domain-containing protein</fullName>
    </recommendedName>
</protein>
<comment type="caution">
    <text evidence="4">The sequence shown here is derived from an EMBL/GenBank/DDBJ whole genome shotgun (WGS) entry which is preliminary data.</text>
</comment>